<name>A0A8J3BKU6_9FLAO</name>
<feature type="domain" description="DUF302" evidence="1">
    <location>
        <begin position="35"/>
        <end position="98"/>
    </location>
</feature>
<dbReference type="InterPro" id="IPR016796">
    <property type="entry name" value="UCP021774"/>
</dbReference>
<evidence type="ECO:0000313" key="2">
    <source>
        <dbReference type="EMBL" id="GGK18102.1"/>
    </source>
</evidence>
<dbReference type="InterPro" id="IPR005180">
    <property type="entry name" value="DUF302"/>
</dbReference>
<dbReference type="CDD" id="cd14797">
    <property type="entry name" value="DUF302"/>
    <property type="match status" value="1"/>
</dbReference>
<evidence type="ECO:0000313" key="3">
    <source>
        <dbReference type="Proteomes" id="UP000612329"/>
    </source>
</evidence>
<evidence type="ECO:0000259" key="1">
    <source>
        <dbReference type="Pfam" id="PF03625"/>
    </source>
</evidence>
<dbReference type="InterPro" id="IPR035923">
    <property type="entry name" value="TT1751-like_sf"/>
</dbReference>
<reference evidence="2" key="2">
    <citation type="submission" date="2020-09" db="EMBL/GenBank/DDBJ databases">
        <authorList>
            <person name="Sun Q."/>
            <person name="Ohkuma M."/>
        </authorList>
    </citation>
    <scope>NUCLEOTIDE SEQUENCE</scope>
    <source>
        <strain evidence="2">JCM 12862</strain>
    </source>
</reference>
<protein>
    <recommendedName>
        <fullName evidence="1">DUF302 domain-containing protein</fullName>
    </recommendedName>
</protein>
<dbReference type="PIRSF" id="PIRSF021774">
    <property type="entry name" value="UCP021774"/>
    <property type="match status" value="1"/>
</dbReference>
<sequence>MTYYFNTTVSGEFDTITEKVTQLLKEEGFGVLTEIDIQKTLKNKLDVDFRKYKILGACNPPFAYQALQAENKIGTMLPCNVIVQELETGKIEVAAINPMVSMQAVKNDQLENIAQQVSNKLKHVISNLENEK</sequence>
<proteinExistence type="predicted"/>
<dbReference type="Proteomes" id="UP000612329">
    <property type="component" value="Unassembled WGS sequence"/>
</dbReference>
<dbReference type="Gene3D" id="3.30.310.70">
    <property type="entry name" value="TT1751-like domain"/>
    <property type="match status" value="1"/>
</dbReference>
<reference evidence="2" key="1">
    <citation type="journal article" date="2014" name="Int. J. Syst. Evol. Microbiol.">
        <title>Complete genome sequence of Corynebacterium casei LMG S-19264T (=DSM 44701T), isolated from a smear-ripened cheese.</title>
        <authorList>
            <consortium name="US DOE Joint Genome Institute (JGI-PGF)"/>
            <person name="Walter F."/>
            <person name="Albersmeier A."/>
            <person name="Kalinowski J."/>
            <person name="Ruckert C."/>
        </authorList>
    </citation>
    <scope>NUCLEOTIDE SEQUENCE</scope>
    <source>
        <strain evidence="2">JCM 12862</strain>
    </source>
</reference>
<dbReference type="AlphaFoldDB" id="A0A8J3BKU6"/>
<keyword evidence="3" id="KW-1185">Reference proteome</keyword>
<comment type="caution">
    <text evidence="2">The sequence shown here is derived from an EMBL/GenBank/DDBJ whole genome shotgun (WGS) entry which is preliminary data.</text>
</comment>
<dbReference type="PANTHER" id="PTHR38342:SF1">
    <property type="entry name" value="SLR5037 PROTEIN"/>
    <property type="match status" value="1"/>
</dbReference>
<gene>
    <name evidence="2" type="ORF">GCM10007962_10360</name>
</gene>
<dbReference type="PANTHER" id="PTHR38342">
    <property type="entry name" value="SLR5037 PROTEIN"/>
    <property type="match status" value="1"/>
</dbReference>
<dbReference type="SUPFAM" id="SSF103247">
    <property type="entry name" value="TT1751-like"/>
    <property type="match status" value="1"/>
</dbReference>
<dbReference type="RefSeq" id="WP_188650740.1">
    <property type="nucleotide sequence ID" value="NZ_BMNR01000002.1"/>
</dbReference>
<accession>A0A8J3BKU6</accession>
<dbReference type="Pfam" id="PF03625">
    <property type="entry name" value="DUF302"/>
    <property type="match status" value="1"/>
</dbReference>
<organism evidence="2 3">
    <name type="scientific">Yeosuana aromativorans</name>
    <dbReference type="NCBI Taxonomy" id="288019"/>
    <lineage>
        <taxon>Bacteria</taxon>
        <taxon>Pseudomonadati</taxon>
        <taxon>Bacteroidota</taxon>
        <taxon>Flavobacteriia</taxon>
        <taxon>Flavobacteriales</taxon>
        <taxon>Flavobacteriaceae</taxon>
        <taxon>Yeosuana</taxon>
    </lineage>
</organism>
<dbReference type="EMBL" id="BMNR01000002">
    <property type="protein sequence ID" value="GGK18102.1"/>
    <property type="molecule type" value="Genomic_DNA"/>
</dbReference>